<dbReference type="AlphaFoldDB" id="A0AAV1RZS6"/>
<dbReference type="Proteomes" id="UP001314170">
    <property type="component" value="Unassembled WGS sequence"/>
</dbReference>
<dbReference type="GO" id="GO:0000977">
    <property type="term" value="F:RNA polymerase II transcription regulatory region sequence-specific DNA binding"/>
    <property type="evidence" value="ECO:0007669"/>
    <property type="project" value="TreeGrafter"/>
</dbReference>
<gene>
    <name evidence="4" type="ORF">DCAF_LOCUS17009</name>
</gene>
<comment type="subcellular location">
    <subcellularLocation>
        <location evidence="1">Nucleus</location>
    </subcellularLocation>
</comment>
<dbReference type="PANTHER" id="PTHR47025:SF9">
    <property type="entry name" value="PROTEIN, PUTATIVE-RELATED"/>
    <property type="match status" value="1"/>
</dbReference>
<dbReference type="GO" id="GO:0005634">
    <property type="term" value="C:nucleus"/>
    <property type="evidence" value="ECO:0007669"/>
    <property type="project" value="UniProtKB-SubCell"/>
</dbReference>
<reference evidence="4 5" key="1">
    <citation type="submission" date="2024-01" db="EMBL/GenBank/DDBJ databases">
        <authorList>
            <person name="Waweru B."/>
        </authorList>
    </citation>
    <scope>NUCLEOTIDE SEQUENCE [LARGE SCALE GENOMIC DNA]</scope>
</reference>
<dbReference type="InterPro" id="IPR032308">
    <property type="entry name" value="TDBD"/>
</dbReference>
<evidence type="ECO:0000313" key="5">
    <source>
        <dbReference type="Proteomes" id="UP001314170"/>
    </source>
</evidence>
<keyword evidence="5" id="KW-1185">Reference proteome</keyword>
<name>A0AAV1RZS6_9ROSI</name>
<evidence type="ECO:0000256" key="2">
    <source>
        <dbReference type="ARBA" id="ARBA00023242"/>
    </source>
</evidence>
<comment type="caution">
    <text evidence="4">The sequence shown here is derived from an EMBL/GenBank/DDBJ whole genome shotgun (WGS) entry which is preliminary data.</text>
</comment>
<feature type="domain" description="Tify" evidence="3">
    <location>
        <begin position="398"/>
        <end position="433"/>
    </location>
</feature>
<evidence type="ECO:0000313" key="4">
    <source>
        <dbReference type="EMBL" id="CAK7342854.1"/>
    </source>
</evidence>
<evidence type="ECO:0000259" key="3">
    <source>
        <dbReference type="Pfam" id="PF16135"/>
    </source>
</evidence>
<keyword evidence="2" id="KW-0539">Nucleus</keyword>
<evidence type="ECO:0000256" key="1">
    <source>
        <dbReference type="ARBA" id="ARBA00004123"/>
    </source>
</evidence>
<dbReference type="GO" id="GO:0045944">
    <property type="term" value="P:positive regulation of transcription by RNA polymerase II"/>
    <property type="evidence" value="ECO:0007669"/>
    <property type="project" value="TreeGrafter"/>
</dbReference>
<dbReference type="GO" id="GO:0042393">
    <property type="term" value="F:histone binding"/>
    <property type="evidence" value="ECO:0007669"/>
    <property type="project" value="TreeGrafter"/>
</dbReference>
<organism evidence="4 5">
    <name type="scientific">Dovyalis caffra</name>
    <dbReference type="NCBI Taxonomy" id="77055"/>
    <lineage>
        <taxon>Eukaryota</taxon>
        <taxon>Viridiplantae</taxon>
        <taxon>Streptophyta</taxon>
        <taxon>Embryophyta</taxon>
        <taxon>Tracheophyta</taxon>
        <taxon>Spermatophyta</taxon>
        <taxon>Magnoliopsida</taxon>
        <taxon>eudicotyledons</taxon>
        <taxon>Gunneridae</taxon>
        <taxon>Pentapetalae</taxon>
        <taxon>rosids</taxon>
        <taxon>fabids</taxon>
        <taxon>Malpighiales</taxon>
        <taxon>Salicaceae</taxon>
        <taxon>Flacourtieae</taxon>
        <taxon>Dovyalis</taxon>
    </lineage>
</organism>
<dbReference type="Pfam" id="PF16135">
    <property type="entry name" value="TDBD"/>
    <property type="match status" value="1"/>
</dbReference>
<dbReference type="GO" id="GO:0003682">
    <property type="term" value="F:chromatin binding"/>
    <property type="evidence" value="ECO:0007669"/>
    <property type="project" value="TreeGrafter"/>
</dbReference>
<accession>A0AAV1RZS6</accession>
<dbReference type="PANTHER" id="PTHR47025">
    <property type="entry name" value="AUTOIMMUNE REGULATOR"/>
    <property type="match status" value="1"/>
</dbReference>
<protein>
    <recommendedName>
        <fullName evidence="3">Tify domain-containing protein</fullName>
    </recommendedName>
</protein>
<sequence>MSFQNQGLWMAKGAGCINDGDINYDNSPSRIESKSSSKSSHQWLMDGTEAELFPNKKQAIGSVSGDFTERFSDSETNRTVNFDNRSITSVSSGKFSSIGRNLDEHLFGNDSSFSLSMHHILEDPRTGLNYGGIRKVKVSQVRESENVMPASMEHALSRVDNNTMSIAHSHDKDENIISMGLAYNKRDGNVMPMGTYDRENNSFISMLKAYNNGDDYISMSQTYKENDNATPMDHTFSNCENNTIRMGQTYSKVDENAISIGHIYNKGNGGMVPVDQTYDKDDNSNMSIGQSYNKGESTIISFGGYDDDGTNCSGKLTSRYELLMAQSSFQRSEVGNDNELVKSNGIALVSAAHVAASGTDNASKKKVDIKTAKKVLPDNFPSNVRSLLSTGMLDGVPVVNAYEFERHANCKTKHPNNHIYFENGRTIYGIVQELRSTPQNILFEVIQMITGSPINQKSFRLWKAKMMELMTTTITMHKGLKAVTKTGPRSFIATP</sequence>
<proteinExistence type="predicted"/>
<dbReference type="EMBL" id="CAWUPB010001160">
    <property type="protein sequence ID" value="CAK7342854.1"/>
    <property type="molecule type" value="Genomic_DNA"/>
</dbReference>